<accession>A0A7C4QUC2</accession>
<dbReference type="AlphaFoldDB" id="A0A7C4QUC2"/>
<proteinExistence type="predicted"/>
<feature type="region of interest" description="Disordered" evidence="1">
    <location>
        <begin position="22"/>
        <end position="66"/>
    </location>
</feature>
<gene>
    <name evidence="2" type="ORF">ENS64_04920</name>
</gene>
<feature type="compositionally biased region" description="Low complexity" evidence="1">
    <location>
        <begin position="31"/>
        <end position="57"/>
    </location>
</feature>
<organism evidence="2">
    <name type="scientific">Schlesneria paludicola</name>
    <dbReference type="NCBI Taxonomy" id="360056"/>
    <lineage>
        <taxon>Bacteria</taxon>
        <taxon>Pseudomonadati</taxon>
        <taxon>Planctomycetota</taxon>
        <taxon>Planctomycetia</taxon>
        <taxon>Planctomycetales</taxon>
        <taxon>Planctomycetaceae</taxon>
        <taxon>Schlesneria</taxon>
    </lineage>
</organism>
<name>A0A7C4QUC2_9PLAN</name>
<sequence>MVFVALAGIACTACWVVSAERPGKSSQKATAQPSAQAAGKSQPAQSQAAKAPPQAAKAPHRAGARSSVNFPEEPAFAVDPCVVLPGHELVITDLSVVENERTLGLGPWSFGGLISQVCPADQNPSDFVENFFHTWMAATSANANDFLNIEGPKAPSPAAAEARTAGIQTFLQNWPRTTGGDLDLARAPLRLLAIVNRLDIQGGDAEEIQGRFVFCFLNPDGSPARGTLIMEYSLPPVGPNLEPQPVEWWAQQWHKLSRMELGSRRFLEQLEFVTQRFSSRGVMPERPNGSALIQFRTGEQLACDRATQVGPVWEFRAFTLDPETGQLRVSLFNRTPHFDYNLYHCDESPTDKCIERLIDFLREHKEALLAADYDEWFQQTDIELATSAPTGPFAHWLITEPTPEGFTPEEWTAMHREFFGGRTCNGCHVSFDVKVPMGDQQFMSHISRRNAGEESIISLFMVHVIKTVRIPNAKSLLCPDQAR</sequence>
<dbReference type="EMBL" id="DSVQ01000010">
    <property type="protein sequence ID" value="HGT38590.1"/>
    <property type="molecule type" value="Genomic_DNA"/>
</dbReference>
<reference evidence="2" key="1">
    <citation type="journal article" date="2020" name="mSystems">
        <title>Genome- and Community-Level Interaction Insights into Carbon Utilization and Element Cycling Functions of Hydrothermarchaeota in Hydrothermal Sediment.</title>
        <authorList>
            <person name="Zhou Z."/>
            <person name="Liu Y."/>
            <person name="Xu W."/>
            <person name="Pan J."/>
            <person name="Luo Z.H."/>
            <person name="Li M."/>
        </authorList>
    </citation>
    <scope>NUCLEOTIDE SEQUENCE [LARGE SCALE GENOMIC DNA]</scope>
    <source>
        <strain evidence="2">SpSt-508</strain>
    </source>
</reference>
<evidence type="ECO:0000313" key="2">
    <source>
        <dbReference type="EMBL" id="HGT38590.1"/>
    </source>
</evidence>
<protein>
    <submittedName>
        <fullName evidence="2">Uncharacterized protein</fullName>
    </submittedName>
</protein>
<comment type="caution">
    <text evidence="2">The sequence shown here is derived from an EMBL/GenBank/DDBJ whole genome shotgun (WGS) entry which is preliminary data.</text>
</comment>
<evidence type="ECO:0000256" key="1">
    <source>
        <dbReference type="SAM" id="MobiDB-lite"/>
    </source>
</evidence>